<dbReference type="InterPro" id="IPR050580">
    <property type="entry name" value="2H_phosphoesterase_YjcG-like"/>
</dbReference>
<name>A0A1W2AIU9_9SPHI</name>
<dbReference type="RefSeq" id="WP_084237673.1">
    <property type="nucleotide sequence ID" value="NZ_FWXT01000001.1"/>
</dbReference>
<dbReference type="STRING" id="151894.SAMN04488524_1440"/>
<dbReference type="GO" id="GO:0016874">
    <property type="term" value="F:ligase activity"/>
    <property type="evidence" value="ECO:0007669"/>
    <property type="project" value="UniProtKB-KW"/>
</dbReference>
<organism evidence="1 2">
    <name type="scientific">Pedobacter africanus</name>
    <dbReference type="NCBI Taxonomy" id="151894"/>
    <lineage>
        <taxon>Bacteria</taxon>
        <taxon>Pseudomonadati</taxon>
        <taxon>Bacteroidota</taxon>
        <taxon>Sphingobacteriia</taxon>
        <taxon>Sphingobacteriales</taxon>
        <taxon>Sphingobacteriaceae</taxon>
        <taxon>Pedobacter</taxon>
    </lineage>
</organism>
<reference evidence="2" key="1">
    <citation type="submission" date="2017-04" db="EMBL/GenBank/DDBJ databases">
        <authorList>
            <person name="Varghese N."/>
            <person name="Submissions S."/>
        </authorList>
    </citation>
    <scope>NUCLEOTIDE SEQUENCE [LARGE SCALE GENOMIC DNA]</scope>
    <source>
        <strain evidence="2">DSM 12126</strain>
    </source>
</reference>
<dbReference type="SUPFAM" id="SSF55144">
    <property type="entry name" value="LigT-like"/>
    <property type="match status" value="1"/>
</dbReference>
<dbReference type="PANTHER" id="PTHR40037">
    <property type="entry name" value="PHOSPHOESTERASE YJCG-RELATED"/>
    <property type="match status" value="1"/>
</dbReference>
<dbReference type="EMBL" id="FWXT01000001">
    <property type="protein sequence ID" value="SMC60371.1"/>
    <property type="molecule type" value="Genomic_DNA"/>
</dbReference>
<sequence length="183" mass="21419">MESLYFVAILPPQEISAEIDEIRKQCSIDHKVYTALKPPVHITLAPPFKLNSQFEPKLFNSLELARNFPSFNQELKNFDGFPSHTVYINALKNPFISALFKTIKNALKPYSIDNKGSITPHVTIAYRDLSDAYPQIMEEYKRRKYKAEFTVNKFSLLKHDGKNWNLLREFESRPQREQFTIDF</sequence>
<keyword evidence="2" id="KW-1185">Reference proteome</keyword>
<gene>
    <name evidence="1" type="ORF">SAMN04488524_1440</name>
</gene>
<dbReference type="InterPro" id="IPR009097">
    <property type="entry name" value="Cyclic_Pdiesterase"/>
</dbReference>
<dbReference type="AlphaFoldDB" id="A0A1W2AIU9"/>
<dbReference type="PANTHER" id="PTHR40037:SF1">
    <property type="entry name" value="PHOSPHOESTERASE SAOUHSC_00951-RELATED"/>
    <property type="match status" value="1"/>
</dbReference>
<keyword evidence="1" id="KW-0436">Ligase</keyword>
<accession>A0A1W2AIU9</accession>
<dbReference type="Proteomes" id="UP000192756">
    <property type="component" value="Unassembled WGS sequence"/>
</dbReference>
<dbReference type="Gene3D" id="3.90.1140.10">
    <property type="entry name" value="Cyclic phosphodiesterase"/>
    <property type="match status" value="1"/>
</dbReference>
<proteinExistence type="predicted"/>
<dbReference type="OrthoDB" id="1951600at2"/>
<protein>
    <submittedName>
        <fullName evidence="1">2'-5' RNA ligase</fullName>
    </submittedName>
</protein>
<evidence type="ECO:0000313" key="1">
    <source>
        <dbReference type="EMBL" id="SMC60371.1"/>
    </source>
</evidence>
<dbReference type="Pfam" id="PF13563">
    <property type="entry name" value="2_5_RNA_ligase2"/>
    <property type="match status" value="1"/>
</dbReference>
<evidence type="ECO:0000313" key="2">
    <source>
        <dbReference type="Proteomes" id="UP000192756"/>
    </source>
</evidence>